<dbReference type="InterPro" id="IPR024072">
    <property type="entry name" value="DHFR-like_dom_sf"/>
</dbReference>
<dbReference type="OrthoDB" id="5186107at2"/>
<evidence type="ECO:0000256" key="3">
    <source>
        <dbReference type="ARBA" id="ARBA00023002"/>
    </source>
</evidence>
<dbReference type="KEGG" id="plim:PHILAsVB114_02805"/>
<dbReference type="InterPro" id="IPR050765">
    <property type="entry name" value="Riboflavin_Biosynth_HTPR"/>
</dbReference>
<dbReference type="GO" id="GO:0008703">
    <property type="term" value="F:5-amino-6-(5-phosphoribosylamino)uracil reductase activity"/>
    <property type="evidence" value="ECO:0007669"/>
    <property type="project" value="InterPro"/>
</dbReference>
<feature type="domain" description="Bacterial bifunctional deaminase-reductase C-terminal" evidence="4">
    <location>
        <begin position="3"/>
        <end position="130"/>
    </location>
</feature>
<gene>
    <name evidence="5" type="ORF">PHILAsVB114_02805</name>
</gene>
<evidence type="ECO:0000256" key="2">
    <source>
        <dbReference type="ARBA" id="ARBA00022857"/>
    </source>
</evidence>
<dbReference type="EMBL" id="CP016782">
    <property type="protein sequence ID" value="ASY27592.1"/>
    <property type="molecule type" value="Genomic_DNA"/>
</dbReference>
<evidence type="ECO:0000256" key="1">
    <source>
        <dbReference type="ARBA" id="ARBA00005104"/>
    </source>
</evidence>
<dbReference type="InterPro" id="IPR002734">
    <property type="entry name" value="RibDG_C"/>
</dbReference>
<keyword evidence="3" id="KW-0560">Oxidoreductase</keyword>
<proteinExistence type="predicted"/>
<dbReference type="Proteomes" id="UP000217221">
    <property type="component" value="Chromosome"/>
</dbReference>
<dbReference type="GO" id="GO:0009231">
    <property type="term" value="P:riboflavin biosynthetic process"/>
    <property type="evidence" value="ECO:0007669"/>
    <property type="project" value="InterPro"/>
</dbReference>
<dbReference type="Pfam" id="PF01872">
    <property type="entry name" value="RibD_C"/>
    <property type="match status" value="1"/>
</dbReference>
<evidence type="ECO:0000313" key="6">
    <source>
        <dbReference type="Proteomes" id="UP000217221"/>
    </source>
</evidence>
<sequence length="164" mass="17833">MSVTATIVMGADGCTSLNGTSTQVTSPADRQNFLQRRRMVDCIIIGGNTARNEPYVKTPVPLVVISRQSHPNLPAAHVWNIDPCDGVIRAAKEFGENILIEGGASFISYLLDKNVIDSLELSLTPATGGSDVFDFAKYLARADSLDEKKVDGTIFYTAHFKKQK</sequence>
<name>A0A249LER7_9ACTN</name>
<evidence type="ECO:0000313" key="5">
    <source>
        <dbReference type="EMBL" id="ASY27592.1"/>
    </source>
</evidence>
<organism evidence="5 6">
    <name type="scientific">Candidatus Planktophila limnetica</name>
    <dbReference type="NCBI Taxonomy" id="573600"/>
    <lineage>
        <taxon>Bacteria</taxon>
        <taxon>Bacillati</taxon>
        <taxon>Actinomycetota</taxon>
        <taxon>Actinomycetes</taxon>
        <taxon>Candidatus Nanopelagicales</taxon>
        <taxon>Candidatus Nanopelagicaceae</taxon>
        <taxon>Candidatus Planktophila</taxon>
    </lineage>
</organism>
<dbReference type="PANTHER" id="PTHR38011:SF7">
    <property type="entry name" value="2,5-DIAMINO-6-RIBOSYLAMINO-4(3H)-PYRIMIDINONE 5'-PHOSPHATE REDUCTASE"/>
    <property type="match status" value="1"/>
</dbReference>
<keyword evidence="2" id="KW-0521">NADP</keyword>
<reference evidence="5 6" key="1">
    <citation type="submission" date="2016-07" db="EMBL/GenBank/DDBJ databases">
        <title>High microdiversification within the ubiquitous acI lineage of Actinobacteria.</title>
        <authorList>
            <person name="Neuenschwander S.M."/>
            <person name="Salcher M."/>
            <person name="Ghai R."/>
            <person name="Pernthaler J."/>
        </authorList>
    </citation>
    <scope>NUCLEOTIDE SEQUENCE [LARGE SCALE GENOMIC DNA]</scope>
    <source>
        <strain evidence="5">MMS-VB-114</strain>
    </source>
</reference>
<dbReference type="RefSeq" id="WP_095697889.1">
    <property type="nucleotide sequence ID" value="NZ_CP016782.1"/>
</dbReference>
<dbReference type="Gene3D" id="3.40.430.10">
    <property type="entry name" value="Dihydrofolate Reductase, subunit A"/>
    <property type="match status" value="1"/>
</dbReference>
<dbReference type="PANTHER" id="PTHR38011">
    <property type="entry name" value="DIHYDROFOLATE REDUCTASE FAMILY PROTEIN (AFU_ORTHOLOGUE AFUA_8G06820)"/>
    <property type="match status" value="1"/>
</dbReference>
<accession>A0A249LER7</accession>
<dbReference type="AlphaFoldDB" id="A0A249LER7"/>
<dbReference type="SUPFAM" id="SSF53597">
    <property type="entry name" value="Dihydrofolate reductase-like"/>
    <property type="match status" value="1"/>
</dbReference>
<comment type="pathway">
    <text evidence="1">Cofactor biosynthesis; riboflavin biosynthesis.</text>
</comment>
<keyword evidence="6" id="KW-1185">Reference proteome</keyword>
<protein>
    <recommendedName>
        <fullName evidence="4">Bacterial bifunctional deaminase-reductase C-terminal domain-containing protein</fullName>
    </recommendedName>
</protein>
<evidence type="ECO:0000259" key="4">
    <source>
        <dbReference type="Pfam" id="PF01872"/>
    </source>
</evidence>